<comment type="caution">
    <text evidence="1">The sequence shown here is derived from an EMBL/GenBank/DDBJ whole genome shotgun (WGS) entry which is preliminary data.</text>
</comment>
<evidence type="ECO:0008006" key="3">
    <source>
        <dbReference type="Google" id="ProtNLM"/>
    </source>
</evidence>
<evidence type="ECO:0000313" key="2">
    <source>
        <dbReference type="Proteomes" id="UP000658127"/>
    </source>
</evidence>
<protein>
    <recommendedName>
        <fullName evidence="3">Polymerase nucleotidyl transferase domain-containing protein</fullName>
    </recommendedName>
</protein>
<gene>
    <name evidence="1" type="ORF">GCM10011610_20930</name>
</gene>
<dbReference type="EMBL" id="BMNE01000002">
    <property type="protein sequence ID" value="GGN76018.1"/>
    <property type="molecule type" value="Genomic_DNA"/>
</dbReference>
<reference evidence="2" key="1">
    <citation type="journal article" date="2019" name="Int. J. Syst. Evol. Microbiol.">
        <title>The Global Catalogue of Microorganisms (GCM) 10K type strain sequencing project: providing services to taxonomists for standard genome sequencing and annotation.</title>
        <authorList>
            <consortium name="The Broad Institute Genomics Platform"/>
            <consortium name="The Broad Institute Genome Sequencing Center for Infectious Disease"/>
            <person name="Wu L."/>
            <person name="Ma J."/>
        </authorList>
    </citation>
    <scope>NUCLEOTIDE SEQUENCE [LARGE SCALE GENOMIC DNA]</scope>
    <source>
        <strain evidence="2">CGMCC 4.7329</strain>
    </source>
</reference>
<dbReference type="Proteomes" id="UP000658127">
    <property type="component" value="Unassembled WGS sequence"/>
</dbReference>
<keyword evidence="2" id="KW-1185">Reference proteome</keyword>
<sequence>MTPELFAAAAQICRRFVPAGGYGLVYGSQAAGTDRSDSDLDMVLLGRPRLGYHAMDELITAVCCVHDDFGLPADTEVSYETKLFATYADVDRAVGLLCFPRIAGVLRPGPVVVEPSWLNSPTFAQRLLLNALTSEHVFLGGNVARYRADRSRAEQAIAVLAISMLEGPEITVPDAVRVLTEAPSGARGKDFLGYTPGSRLCSTVQSGLASLVARNMVEVVDGARFRRCHGRGDQVGPGHAA</sequence>
<proteinExistence type="predicted"/>
<dbReference type="InterPro" id="IPR043519">
    <property type="entry name" value="NT_sf"/>
</dbReference>
<evidence type="ECO:0000313" key="1">
    <source>
        <dbReference type="EMBL" id="GGN76018.1"/>
    </source>
</evidence>
<organism evidence="1 2">
    <name type="scientific">Nocardia rhizosphaerihabitans</name>
    <dbReference type="NCBI Taxonomy" id="1691570"/>
    <lineage>
        <taxon>Bacteria</taxon>
        <taxon>Bacillati</taxon>
        <taxon>Actinomycetota</taxon>
        <taxon>Actinomycetes</taxon>
        <taxon>Mycobacteriales</taxon>
        <taxon>Nocardiaceae</taxon>
        <taxon>Nocardia</taxon>
    </lineage>
</organism>
<accession>A0ABQ2KC10</accession>
<dbReference type="SUPFAM" id="SSF81301">
    <property type="entry name" value="Nucleotidyltransferase"/>
    <property type="match status" value="1"/>
</dbReference>
<name>A0ABQ2KC10_9NOCA</name>